<dbReference type="Gene3D" id="3.40.50.720">
    <property type="entry name" value="NAD(P)-binding Rossmann-like Domain"/>
    <property type="match status" value="1"/>
</dbReference>
<dbReference type="Pfam" id="PF02737">
    <property type="entry name" value="3HCDH_N"/>
    <property type="match status" value="1"/>
</dbReference>
<dbReference type="EMBL" id="JAIZAY010000003">
    <property type="protein sequence ID" value="KAJ8045183.1"/>
    <property type="molecule type" value="Genomic_DNA"/>
</dbReference>
<keyword evidence="2" id="KW-0863">Zinc-finger</keyword>
<dbReference type="Gene3D" id="3.30.40.10">
    <property type="entry name" value="Zinc/RING finger domain, C3HC4 (zinc finger)"/>
    <property type="match status" value="1"/>
</dbReference>
<gene>
    <name evidence="5" type="ORF">HOLleu_08133</name>
</gene>
<evidence type="ECO:0000256" key="2">
    <source>
        <dbReference type="ARBA" id="ARBA00022771"/>
    </source>
</evidence>
<protein>
    <submittedName>
        <fullName evidence="5">3-hydroxyacyl-CoA dehydrogenase F54C8.1</fullName>
    </submittedName>
</protein>
<evidence type="ECO:0000313" key="5">
    <source>
        <dbReference type="EMBL" id="KAJ8045183.1"/>
    </source>
</evidence>
<evidence type="ECO:0000256" key="1">
    <source>
        <dbReference type="ARBA" id="ARBA00022723"/>
    </source>
</evidence>
<dbReference type="Pfam" id="PF13920">
    <property type="entry name" value="zf-C3HC4_3"/>
    <property type="match status" value="1"/>
</dbReference>
<dbReference type="Proteomes" id="UP001152320">
    <property type="component" value="Chromosome 3"/>
</dbReference>
<dbReference type="InterPro" id="IPR006176">
    <property type="entry name" value="3-OHacyl-CoA_DH_NAD-bd"/>
</dbReference>
<sequence length="364" mass="40454">MVKIAVCGCGFLGSSIAGCLIFFGHDVIIYDINRSALDRFPEELRKKKEELLERELILDRIFSGTYRLEAELEAAVKDVDFIIEAIQENVAAKKAFFQRVSNVCQPSTVLLTSSINFRLEDIFALTANKERTMGLRFLYPVYFVRDVEVQYHEKTSDEAKEKGGFRGVDKLGKTIFLRISGQDPLVLPQEDIIAMEEARRIKLARIRREMPSSTLSSSLQGERGSFATLGSNGHSEDFTDNVFGQENTRQAFHCHGASSSPAFRGAPNCPVFHGASSGQTFQQTACNNVSIPLSLRSLGKLALSLRSLDTETCLGCHLRPTMCVLSPCLHHMCKECAKSLMNRKKGCPVQGCSRDVNSYQTFGT</sequence>
<dbReference type="InterPro" id="IPR017907">
    <property type="entry name" value="Znf_RING_CS"/>
</dbReference>
<dbReference type="OrthoDB" id="2021159at2759"/>
<dbReference type="PANTHER" id="PTHR48075:SF5">
    <property type="entry name" value="3-HYDROXYBUTYRYL-COA DEHYDROGENASE"/>
    <property type="match status" value="1"/>
</dbReference>
<dbReference type="GO" id="GO:0070403">
    <property type="term" value="F:NAD+ binding"/>
    <property type="evidence" value="ECO:0007669"/>
    <property type="project" value="InterPro"/>
</dbReference>
<proteinExistence type="predicted"/>
<comment type="caution">
    <text evidence="5">The sequence shown here is derived from an EMBL/GenBank/DDBJ whole genome shotgun (WGS) entry which is preliminary data.</text>
</comment>
<keyword evidence="3" id="KW-0862">Zinc</keyword>
<organism evidence="5 6">
    <name type="scientific">Holothuria leucospilota</name>
    <name type="common">Black long sea cucumber</name>
    <name type="synonym">Mertensiothuria leucospilota</name>
    <dbReference type="NCBI Taxonomy" id="206669"/>
    <lineage>
        <taxon>Eukaryota</taxon>
        <taxon>Metazoa</taxon>
        <taxon>Echinodermata</taxon>
        <taxon>Eleutherozoa</taxon>
        <taxon>Echinozoa</taxon>
        <taxon>Holothuroidea</taxon>
        <taxon>Aspidochirotacea</taxon>
        <taxon>Aspidochirotida</taxon>
        <taxon>Holothuriidae</taxon>
        <taxon>Holothuria</taxon>
    </lineage>
</organism>
<reference evidence="5" key="1">
    <citation type="submission" date="2021-10" db="EMBL/GenBank/DDBJ databases">
        <title>Tropical sea cucumber genome reveals ecological adaptation and Cuvierian tubules defense mechanism.</title>
        <authorList>
            <person name="Chen T."/>
        </authorList>
    </citation>
    <scope>NUCLEOTIDE SEQUENCE</scope>
    <source>
        <strain evidence="5">Nanhai2018</strain>
        <tissue evidence="5">Muscle</tissue>
    </source>
</reference>
<evidence type="ECO:0000259" key="4">
    <source>
        <dbReference type="Pfam" id="PF02737"/>
    </source>
</evidence>
<dbReference type="InterPro" id="IPR036291">
    <property type="entry name" value="NAD(P)-bd_dom_sf"/>
</dbReference>
<keyword evidence="1" id="KW-0479">Metal-binding</keyword>
<dbReference type="SUPFAM" id="SSF51735">
    <property type="entry name" value="NAD(P)-binding Rossmann-fold domains"/>
    <property type="match status" value="1"/>
</dbReference>
<evidence type="ECO:0000256" key="3">
    <source>
        <dbReference type="ARBA" id="ARBA00022833"/>
    </source>
</evidence>
<keyword evidence="6" id="KW-1185">Reference proteome</keyword>
<evidence type="ECO:0000313" key="6">
    <source>
        <dbReference type="Proteomes" id="UP001152320"/>
    </source>
</evidence>
<dbReference type="InterPro" id="IPR013083">
    <property type="entry name" value="Znf_RING/FYVE/PHD"/>
</dbReference>
<feature type="domain" description="3-hydroxyacyl-CoA dehydrogenase NAD binding" evidence="4">
    <location>
        <begin position="3"/>
        <end position="162"/>
    </location>
</feature>
<accession>A0A9Q1CH39</accession>
<dbReference type="GO" id="GO:0008270">
    <property type="term" value="F:zinc ion binding"/>
    <property type="evidence" value="ECO:0007669"/>
    <property type="project" value="UniProtKB-KW"/>
</dbReference>
<dbReference type="PROSITE" id="PS00518">
    <property type="entry name" value="ZF_RING_1"/>
    <property type="match status" value="1"/>
</dbReference>
<dbReference type="PANTHER" id="PTHR48075">
    <property type="entry name" value="3-HYDROXYACYL-COA DEHYDROGENASE FAMILY PROTEIN"/>
    <property type="match status" value="1"/>
</dbReference>
<name>A0A9Q1CH39_HOLLE</name>
<dbReference type="GO" id="GO:0016491">
    <property type="term" value="F:oxidoreductase activity"/>
    <property type="evidence" value="ECO:0007669"/>
    <property type="project" value="TreeGrafter"/>
</dbReference>
<dbReference type="GO" id="GO:0006631">
    <property type="term" value="P:fatty acid metabolic process"/>
    <property type="evidence" value="ECO:0007669"/>
    <property type="project" value="InterPro"/>
</dbReference>
<dbReference type="AlphaFoldDB" id="A0A9Q1CH39"/>
<dbReference type="PROSITE" id="PS51257">
    <property type="entry name" value="PROKAR_LIPOPROTEIN"/>
    <property type="match status" value="1"/>
</dbReference>